<dbReference type="GO" id="GO:0016747">
    <property type="term" value="F:acyltransferase activity, transferring groups other than amino-acyl groups"/>
    <property type="evidence" value="ECO:0007669"/>
    <property type="project" value="InterPro"/>
</dbReference>
<dbReference type="Proteomes" id="UP000251995">
    <property type="component" value="Chromosome"/>
</dbReference>
<evidence type="ECO:0000313" key="3">
    <source>
        <dbReference type="Proteomes" id="UP000251995"/>
    </source>
</evidence>
<dbReference type="Pfam" id="PF13302">
    <property type="entry name" value="Acetyltransf_3"/>
    <property type="match status" value="1"/>
</dbReference>
<dbReference type="PROSITE" id="PS51186">
    <property type="entry name" value="GNAT"/>
    <property type="match status" value="1"/>
</dbReference>
<keyword evidence="3" id="KW-1185">Reference proteome</keyword>
<dbReference type="InterPro" id="IPR000182">
    <property type="entry name" value="GNAT_dom"/>
</dbReference>
<dbReference type="CDD" id="cd04301">
    <property type="entry name" value="NAT_SF"/>
    <property type="match status" value="1"/>
</dbReference>
<feature type="domain" description="N-acetyltransferase" evidence="1">
    <location>
        <begin position="1"/>
        <end position="172"/>
    </location>
</feature>
<protein>
    <recommendedName>
        <fullName evidence="1">N-acetyltransferase domain-containing protein</fullName>
    </recommendedName>
</protein>
<accession>A0A344UUR3</accession>
<dbReference type="SUPFAM" id="SSF55729">
    <property type="entry name" value="Acyl-CoA N-acyltransferases (Nat)"/>
    <property type="match status" value="1"/>
</dbReference>
<dbReference type="PANTHER" id="PTHR39173:SF1">
    <property type="entry name" value="ACETYLTRANSFERASE"/>
    <property type="match status" value="1"/>
</dbReference>
<dbReference type="PANTHER" id="PTHR39173">
    <property type="entry name" value="ACETYLTRANSFERASE"/>
    <property type="match status" value="1"/>
</dbReference>
<gene>
    <name evidence="2" type="ORF">JS278_01853</name>
</gene>
<name>A0A344UUR3_9ACTN</name>
<organism evidence="2 3">
    <name type="scientific">Acidipropionibacterium virtanenii</name>
    <dbReference type="NCBI Taxonomy" id="2057246"/>
    <lineage>
        <taxon>Bacteria</taxon>
        <taxon>Bacillati</taxon>
        <taxon>Actinomycetota</taxon>
        <taxon>Actinomycetes</taxon>
        <taxon>Propionibacteriales</taxon>
        <taxon>Propionibacteriaceae</taxon>
        <taxon>Acidipropionibacterium</taxon>
    </lineage>
</organism>
<dbReference type="KEGG" id="acij:JS278_01853"/>
<sequence>MTLRPLTAADRAEALAAEQELAPEHFQFLPDRRENEPWPDFVARIRSQEHGEGLTPGYVPATFLVAEVDGRLIGRVSIRHELNDVLRRFGGHIGYGVRPEWRRHGYATDLLRRALAACARMGIDPALVTCDDDNTASIGVIENCAGVLHDRGAGPDGGIVRRYWMPTTIWPA</sequence>
<dbReference type="InterPro" id="IPR016181">
    <property type="entry name" value="Acyl_CoA_acyltransferase"/>
</dbReference>
<dbReference type="Gene3D" id="3.40.630.30">
    <property type="match status" value="1"/>
</dbReference>
<dbReference type="EMBL" id="CP025198">
    <property type="protein sequence ID" value="AXE39011.1"/>
    <property type="molecule type" value="Genomic_DNA"/>
</dbReference>
<evidence type="ECO:0000313" key="2">
    <source>
        <dbReference type="EMBL" id="AXE39011.1"/>
    </source>
</evidence>
<proteinExistence type="predicted"/>
<reference evidence="2 3" key="1">
    <citation type="submission" date="2017-12" db="EMBL/GenBank/DDBJ databases">
        <title>The whole genome sequence of the Acidipropionibacterium virtanenii sp. nov. type strain JS278.</title>
        <authorList>
            <person name="Laine P."/>
            <person name="Deptula P."/>
            <person name="Varmanen P."/>
            <person name="Auvinen P."/>
        </authorList>
    </citation>
    <scope>NUCLEOTIDE SEQUENCE [LARGE SCALE GENOMIC DNA]</scope>
    <source>
        <strain evidence="2 3">JS278</strain>
    </source>
</reference>
<evidence type="ECO:0000259" key="1">
    <source>
        <dbReference type="PROSITE" id="PS51186"/>
    </source>
</evidence>
<dbReference type="AlphaFoldDB" id="A0A344UUR3"/>